<dbReference type="PROSITE" id="PS50297">
    <property type="entry name" value="ANK_REP_REGION"/>
    <property type="match status" value="6"/>
</dbReference>
<dbReference type="PROSITE" id="PS50088">
    <property type="entry name" value="ANK_REPEAT"/>
    <property type="match status" value="8"/>
</dbReference>
<dbReference type="SUPFAM" id="SSF48403">
    <property type="entry name" value="Ankyrin repeat"/>
    <property type="match status" value="3"/>
</dbReference>
<dbReference type="Pfam" id="PF12796">
    <property type="entry name" value="Ank_2"/>
    <property type="match status" value="5"/>
</dbReference>
<evidence type="ECO:0000313" key="4">
    <source>
        <dbReference type="EMBL" id="GFR88534.1"/>
    </source>
</evidence>
<protein>
    <submittedName>
        <fullName evidence="4">Ankyrin</fullName>
    </submittedName>
</protein>
<accession>A0AAV4GSL3</accession>
<dbReference type="SMART" id="SM00248">
    <property type="entry name" value="ANK"/>
    <property type="match status" value="20"/>
</dbReference>
<dbReference type="PANTHER" id="PTHR24198:SF165">
    <property type="entry name" value="ANKYRIN REPEAT-CONTAINING PROTEIN-RELATED"/>
    <property type="match status" value="1"/>
</dbReference>
<feature type="repeat" description="ANK" evidence="3">
    <location>
        <begin position="525"/>
        <end position="557"/>
    </location>
</feature>
<dbReference type="PANTHER" id="PTHR24198">
    <property type="entry name" value="ANKYRIN REPEAT AND PROTEIN KINASE DOMAIN-CONTAINING PROTEIN"/>
    <property type="match status" value="1"/>
</dbReference>
<reference evidence="4 5" key="1">
    <citation type="journal article" date="2021" name="Elife">
        <title>Chloroplast acquisition without the gene transfer in kleptoplastic sea slugs, Plakobranchus ocellatus.</title>
        <authorList>
            <person name="Maeda T."/>
            <person name="Takahashi S."/>
            <person name="Yoshida T."/>
            <person name="Shimamura S."/>
            <person name="Takaki Y."/>
            <person name="Nagai Y."/>
            <person name="Toyoda A."/>
            <person name="Suzuki Y."/>
            <person name="Arimoto A."/>
            <person name="Ishii H."/>
            <person name="Satoh N."/>
            <person name="Nishiyama T."/>
            <person name="Hasebe M."/>
            <person name="Maruyama T."/>
            <person name="Minagawa J."/>
            <person name="Obokata J."/>
            <person name="Shigenobu S."/>
        </authorList>
    </citation>
    <scope>NUCLEOTIDE SEQUENCE [LARGE SCALE GENOMIC DNA]</scope>
</reference>
<gene>
    <name evidence="4" type="ORF">ElyMa_000772600</name>
</gene>
<name>A0AAV4GSL3_9GAST</name>
<keyword evidence="2 3" id="KW-0040">ANK repeat</keyword>
<feature type="repeat" description="ANK" evidence="3">
    <location>
        <begin position="591"/>
        <end position="623"/>
    </location>
</feature>
<proteinExistence type="predicted"/>
<organism evidence="4 5">
    <name type="scientific">Elysia marginata</name>
    <dbReference type="NCBI Taxonomy" id="1093978"/>
    <lineage>
        <taxon>Eukaryota</taxon>
        <taxon>Metazoa</taxon>
        <taxon>Spiralia</taxon>
        <taxon>Lophotrochozoa</taxon>
        <taxon>Mollusca</taxon>
        <taxon>Gastropoda</taxon>
        <taxon>Heterobranchia</taxon>
        <taxon>Euthyneura</taxon>
        <taxon>Panpulmonata</taxon>
        <taxon>Sacoglossa</taxon>
        <taxon>Placobranchoidea</taxon>
        <taxon>Plakobranchidae</taxon>
        <taxon>Elysia</taxon>
    </lineage>
</organism>
<dbReference type="Gene3D" id="1.25.40.20">
    <property type="entry name" value="Ankyrin repeat-containing domain"/>
    <property type="match status" value="4"/>
</dbReference>
<evidence type="ECO:0000256" key="2">
    <source>
        <dbReference type="ARBA" id="ARBA00023043"/>
    </source>
</evidence>
<feature type="repeat" description="ANK" evidence="3">
    <location>
        <begin position="299"/>
        <end position="331"/>
    </location>
</feature>
<comment type="caution">
    <text evidence="4">The sequence shown here is derived from an EMBL/GenBank/DDBJ whole genome shotgun (WGS) entry which is preliminary data.</text>
</comment>
<dbReference type="InterPro" id="IPR002110">
    <property type="entry name" value="Ankyrin_rpt"/>
</dbReference>
<evidence type="ECO:0000313" key="5">
    <source>
        <dbReference type="Proteomes" id="UP000762676"/>
    </source>
</evidence>
<feature type="repeat" description="ANK" evidence="3">
    <location>
        <begin position="94"/>
        <end position="126"/>
    </location>
</feature>
<keyword evidence="5" id="KW-1185">Reference proteome</keyword>
<dbReference type="EMBL" id="BMAT01001576">
    <property type="protein sequence ID" value="GFR88534.1"/>
    <property type="molecule type" value="Genomic_DNA"/>
</dbReference>
<dbReference type="Proteomes" id="UP000762676">
    <property type="component" value="Unassembled WGS sequence"/>
</dbReference>
<evidence type="ECO:0000256" key="3">
    <source>
        <dbReference type="PROSITE-ProRule" id="PRU00023"/>
    </source>
</evidence>
<keyword evidence="1" id="KW-0677">Repeat</keyword>
<dbReference type="InterPro" id="IPR036770">
    <property type="entry name" value="Ankyrin_rpt-contain_sf"/>
</dbReference>
<sequence>MSTKKGNKKKRKSSCGFDGGSKVKAARLNDNIRLTTALDGGDIVAIREVLENKSMKFTTFCLNAALLKAVEKGKKIIVQMILNIGLSVGGKAKTGCLALLSAVEHGYLDIVKQLIKKGVPINGQDSEGKTALMVAVEKSCCSALISYLLNDCKADPNFQDNTGRTVLMLAVEQWDYETAQNLFLGNGCDEQIKDNSGQTAMDLAHKNGFADLLTVLIQSKSRNLPPLNLAAGSNNLKLVRQLLKVSPSCIKEYDEDGSSLTVAMHGLDEEWDEEIHCSLQMLDVLILAGVNVDDTHWRCNLTPLMFAATAGSKAAVQKLLNHGADVNKHRPKHKSALMMAAERGHTGVAELLLQAGADVFTQDFTGETVLTLAVKSGEKSCTRTVLNHWCQLNSCEVELMETHNMLDVLKNVKGRWNLLLKDSQQLHKVFCKAIKAGFYKLVKDLIEHGAKVNFCQNEKFKDSCPLVIALSDTKMLRLLIDMGANIDIPLTASGNTPLMYAAVKMNVKSVHRLLDNGANMYAESDGLTALRMAIQKNKADVVTAFLDKGMDVNYVSSDMQTALWSALNAKNFSLMETLIVYGANVDFASTDGVTILMQAVKNCSLRFMELIIENGANVNAQDANGNSALFHALQLCSMSKTVEDKVSLLLKHGANVNHVNMSTATPLHLAAGQHNNVNVLKALLAQNPQVNAQDINGDTALHVAVQNSLEIKVKVLLGSGADANAVDGEYRTPLMLAFKNLDLIILKTLLEVGGGITSLMNSPQIKLQWKTDLDQMFFHLINRHSNITLFYYNSHYSRYSVCRDFTNCLKALLEAGCSLHAAHMSNLDLLLGICIVESNYEMTRLLLQSGIRPNLMNLSNVRDLLSLRSTLVALNFKYTSASPLFIAILLREQKIVSLFVQACFYHQEDVKMLQDREMQALVAESVGNGSDEHQSLVEELCPKNWPLRTWSKLAVLRAVGYGEGREHRMRALPIPQRLQDELLSKNLCSSAMIKLAVGSHNVTGVDSPVYLVDGTDSE</sequence>
<feature type="repeat" description="ANK" evidence="3">
    <location>
        <begin position="696"/>
        <end position="728"/>
    </location>
</feature>
<evidence type="ECO:0000256" key="1">
    <source>
        <dbReference type="ARBA" id="ARBA00022737"/>
    </source>
</evidence>
<feature type="repeat" description="ANK" evidence="3">
    <location>
        <begin position="662"/>
        <end position="695"/>
    </location>
</feature>
<dbReference type="AlphaFoldDB" id="A0AAV4GSL3"/>
<feature type="repeat" description="ANK" evidence="3">
    <location>
        <begin position="332"/>
        <end position="364"/>
    </location>
</feature>
<feature type="repeat" description="ANK" evidence="3">
    <location>
        <begin position="493"/>
        <end position="525"/>
    </location>
</feature>